<evidence type="ECO:0000256" key="1">
    <source>
        <dbReference type="ARBA" id="ARBA00023013"/>
    </source>
</evidence>
<evidence type="ECO:0000313" key="5">
    <source>
        <dbReference type="Proteomes" id="UP000886595"/>
    </source>
</evidence>
<keyword evidence="1" id="KW-0649">Protein kinase inhibitor</keyword>
<keyword evidence="2" id="KW-0131">Cell cycle</keyword>
<evidence type="ECO:0000313" key="4">
    <source>
        <dbReference type="EMBL" id="KAG2318109.1"/>
    </source>
</evidence>
<dbReference type="PANTHER" id="PTHR33142:SF117">
    <property type="entry name" value="GENOME ASSEMBLY, CHROMOSOME: A01"/>
    <property type="match status" value="1"/>
</dbReference>
<dbReference type="EMBL" id="JAAMPC010000004">
    <property type="protein sequence ID" value="KAG2318109.1"/>
    <property type="molecule type" value="Genomic_DNA"/>
</dbReference>
<evidence type="ECO:0000256" key="2">
    <source>
        <dbReference type="ARBA" id="ARBA00023306"/>
    </source>
</evidence>
<keyword evidence="5" id="KW-1185">Reference proteome</keyword>
<feature type="region of interest" description="Disordered" evidence="3">
    <location>
        <begin position="20"/>
        <end position="72"/>
    </location>
</feature>
<proteinExistence type="predicted"/>
<sequence length="188" mass="22372">MDLESLQDLSKFNFPATIKIRSKTSRNNNEGDDEEDGFSCSTPTSQEHKIPPVLDSPPPPPQKPRPQPSKPSATAALMIRSCKRKLLVSTCEVIMNREEIDRFFTSVYSDTSTTAKRRRSYLLVREDEPLVQEFTFLQFYWKYCELIYKLKPYYKFHIYFIFIKWMDNFLQPHINFAWRCRCCKFRNK</sequence>
<evidence type="ECO:0000256" key="3">
    <source>
        <dbReference type="SAM" id="MobiDB-lite"/>
    </source>
</evidence>
<dbReference type="GO" id="GO:0004860">
    <property type="term" value="F:protein kinase inhibitor activity"/>
    <property type="evidence" value="ECO:0007669"/>
    <property type="project" value="UniProtKB-KW"/>
</dbReference>
<dbReference type="OrthoDB" id="662905at2759"/>
<organism evidence="4 5">
    <name type="scientific">Brassica carinata</name>
    <name type="common">Ethiopian mustard</name>
    <name type="synonym">Abyssinian cabbage</name>
    <dbReference type="NCBI Taxonomy" id="52824"/>
    <lineage>
        <taxon>Eukaryota</taxon>
        <taxon>Viridiplantae</taxon>
        <taxon>Streptophyta</taxon>
        <taxon>Embryophyta</taxon>
        <taxon>Tracheophyta</taxon>
        <taxon>Spermatophyta</taxon>
        <taxon>Magnoliopsida</taxon>
        <taxon>eudicotyledons</taxon>
        <taxon>Gunneridae</taxon>
        <taxon>Pentapetalae</taxon>
        <taxon>rosids</taxon>
        <taxon>malvids</taxon>
        <taxon>Brassicales</taxon>
        <taxon>Brassicaceae</taxon>
        <taxon>Brassiceae</taxon>
        <taxon>Brassica</taxon>
    </lineage>
</organism>
<name>A0A8X7VV54_BRACI</name>
<accession>A0A8X7VV54</accession>
<dbReference type="AlphaFoldDB" id="A0A8X7VV54"/>
<comment type="caution">
    <text evidence="4">The sequence shown here is derived from an EMBL/GenBank/DDBJ whole genome shotgun (WGS) entry which is preliminary data.</text>
</comment>
<feature type="compositionally biased region" description="Pro residues" evidence="3">
    <location>
        <begin position="54"/>
        <end position="69"/>
    </location>
</feature>
<reference evidence="4 5" key="1">
    <citation type="submission" date="2020-02" db="EMBL/GenBank/DDBJ databases">
        <authorList>
            <person name="Ma Q."/>
            <person name="Huang Y."/>
            <person name="Song X."/>
            <person name="Pei D."/>
        </authorList>
    </citation>
    <scope>NUCLEOTIDE SEQUENCE [LARGE SCALE GENOMIC DNA]</scope>
    <source>
        <strain evidence="4">Sxm20200214</strain>
        <tissue evidence="4">Leaf</tissue>
    </source>
</reference>
<dbReference type="InterPro" id="IPR040389">
    <property type="entry name" value="SMR"/>
</dbReference>
<dbReference type="GO" id="GO:0032875">
    <property type="term" value="P:regulation of DNA endoreduplication"/>
    <property type="evidence" value="ECO:0007669"/>
    <property type="project" value="InterPro"/>
</dbReference>
<dbReference type="Proteomes" id="UP000886595">
    <property type="component" value="Unassembled WGS sequence"/>
</dbReference>
<protein>
    <submittedName>
        <fullName evidence="4">Uncharacterized protein</fullName>
    </submittedName>
</protein>
<dbReference type="PANTHER" id="PTHR33142">
    <property type="entry name" value="CYCLIN-DEPENDENT PROTEIN KINASE INHIBITOR SMR13"/>
    <property type="match status" value="1"/>
</dbReference>
<gene>
    <name evidence="4" type="ORF">Bca52824_021231</name>
</gene>